<evidence type="ECO:0000313" key="6">
    <source>
        <dbReference type="Proteomes" id="UP000240717"/>
    </source>
</evidence>
<evidence type="ECO:0000313" key="2">
    <source>
        <dbReference type="EMBL" id="MCG6226048.1"/>
    </source>
</evidence>
<reference evidence="4 6" key="1">
    <citation type="journal article" date="2016" name="Front. Microbiol.">
        <title>Comprehensive Phylogenetic Analysis of Bovine Non-aureus Staphylococci Species Based on Whole-Genome Sequencing.</title>
        <authorList>
            <person name="Naushad S."/>
            <person name="Barkema H.W."/>
            <person name="Luby C."/>
            <person name="Condas L.A."/>
            <person name="Nobrega D.B."/>
            <person name="Carson D.A."/>
            <person name="De Buck J."/>
        </authorList>
    </citation>
    <scope>NUCLEOTIDE SEQUENCE [LARGE SCALE GENOMIC DNA]</scope>
    <source>
        <strain evidence="4 6">SNUC 2993</strain>
    </source>
</reference>
<gene>
    <name evidence="4" type="ORF">BU085_06240</name>
    <name evidence="3" type="ORF">D3Z30_03375</name>
    <name evidence="5" type="ORF">DXC19_02525</name>
    <name evidence="2" type="ORF">G8J23_08630</name>
</gene>
<evidence type="ECO:0000313" key="5">
    <source>
        <dbReference type="EMBL" id="RGM32392.1"/>
    </source>
</evidence>
<evidence type="ECO:0000313" key="9">
    <source>
        <dbReference type="Proteomes" id="UP000814367"/>
    </source>
</evidence>
<dbReference type="GeneID" id="58060532"/>
<organism evidence="4 6">
    <name type="scientific">Staphylococcus warneri</name>
    <dbReference type="NCBI Taxonomy" id="1292"/>
    <lineage>
        <taxon>Bacteria</taxon>
        <taxon>Bacillati</taxon>
        <taxon>Bacillota</taxon>
        <taxon>Bacilli</taxon>
        <taxon>Bacillales</taxon>
        <taxon>Staphylococcaceae</taxon>
        <taxon>Staphylococcus</taxon>
    </lineage>
</organism>
<dbReference type="RefSeq" id="WP_002450660.1">
    <property type="nucleotide sequence ID" value="NZ_CABMFV010000001.1"/>
</dbReference>
<evidence type="ECO:0000313" key="4">
    <source>
        <dbReference type="EMBL" id="PTI51182.1"/>
    </source>
</evidence>
<dbReference type="EMBL" id="PZEV01000016">
    <property type="protein sequence ID" value="PTI51182.1"/>
    <property type="molecule type" value="Genomic_DNA"/>
</dbReference>
<evidence type="ECO:0000313" key="3">
    <source>
        <dbReference type="EMBL" id="NBH30018.1"/>
    </source>
</evidence>
<evidence type="ECO:0000313" key="8">
    <source>
        <dbReference type="Proteomes" id="UP000481807"/>
    </source>
</evidence>
<reference evidence="3 8" key="4">
    <citation type="submission" date="2018-08" db="EMBL/GenBank/DDBJ databases">
        <title>Murine metabolic-syndrome-specific gut microbial biobank.</title>
        <authorList>
            <person name="Liu C."/>
        </authorList>
    </citation>
    <scope>NUCLEOTIDE SEQUENCE [LARGE SCALE GENOMIC DNA]</scope>
    <source>
        <strain evidence="3 8">1XD21-27</strain>
    </source>
</reference>
<keyword evidence="9" id="KW-1185">Reference proteome</keyword>
<evidence type="ECO:0000313" key="7">
    <source>
        <dbReference type="Proteomes" id="UP000261016"/>
    </source>
</evidence>
<reference evidence="2 9" key="5">
    <citation type="submission" date="2020-03" db="EMBL/GenBank/DDBJ databases">
        <title>Comparative genetics of Staphylococcus warneri persistents from caprine mastitis.</title>
        <authorList>
            <person name="Franca C.A."/>
            <person name="Rosa D.S."/>
            <person name="Silva A."/>
            <person name="Rodrigues D.L.N."/>
            <person name="Santos R.G."/>
            <person name="Castillo R.E.H."/>
            <person name="Moreira M.A.S."/>
            <person name="Lima M.C."/>
            <person name="Gouveia G.V."/>
            <person name="Gouveia J.J.S."/>
            <person name="Souza R.F.S."/>
            <person name="Bertram B."/>
            <person name="Azevedo V."/>
            <person name="Costa M."/>
        </authorList>
    </citation>
    <scope>NUCLEOTIDE SEQUENCE [LARGE SCALE GENOMIC DNA]</scope>
    <source>
        <strain evidence="2 9">Cap 9.2</strain>
    </source>
</reference>
<dbReference type="Proteomes" id="UP000814367">
    <property type="component" value="Unassembled WGS sequence"/>
</dbReference>
<evidence type="ECO:0000259" key="1">
    <source>
        <dbReference type="Pfam" id="PF23648"/>
    </source>
</evidence>
<sequence>MKQSFIVLGEGLTDLFEFTTLIDYNHSRIDKIIYFHSPQTEKQLSSVAIVMQPTEGNYFQAMYMMMNAVKYPYPDSNKKFEMINNKAEAYDIPVLGIDVQPPEAFHDNDLYFNYLISVLRLQRWIPPLQ</sequence>
<dbReference type="EMBL" id="QSTD01000001">
    <property type="protein sequence ID" value="RGM32392.1"/>
    <property type="molecule type" value="Genomic_DNA"/>
</dbReference>
<reference evidence="5 7" key="3">
    <citation type="submission" date="2018-08" db="EMBL/GenBank/DDBJ databases">
        <title>A genome reference for cultivated species of the human gut microbiota.</title>
        <authorList>
            <person name="Zou Y."/>
            <person name="Xue W."/>
            <person name="Luo G."/>
        </authorList>
    </citation>
    <scope>NUCLEOTIDE SEQUENCE [LARGE SCALE GENOMIC DNA]</scope>
    <source>
        <strain evidence="5 7">OM08-17AT</strain>
    </source>
</reference>
<comment type="caution">
    <text evidence="4">The sequence shown here is derived from an EMBL/GenBank/DDBJ whole genome shotgun (WGS) entry which is preliminary data.</text>
</comment>
<dbReference type="Proteomes" id="UP000481807">
    <property type="component" value="Unassembled WGS sequence"/>
</dbReference>
<dbReference type="STRING" id="1194526.A284_08215"/>
<dbReference type="AlphaFoldDB" id="A0A2T4Q0Q0"/>
<protein>
    <recommendedName>
        <fullName evidence="1">DUF7147 domain-containing protein</fullName>
    </recommendedName>
</protein>
<dbReference type="Proteomes" id="UP000240717">
    <property type="component" value="Unassembled WGS sequence"/>
</dbReference>
<dbReference type="EMBL" id="QXWP01000002">
    <property type="protein sequence ID" value="NBH30018.1"/>
    <property type="molecule type" value="Genomic_DNA"/>
</dbReference>
<accession>A0A2T4Q0Q0</accession>
<proteinExistence type="predicted"/>
<reference evidence="4" key="2">
    <citation type="submission" date="2018-03" db="EMBL/GenBank/DDBJ databases">
        <authorList>
            <person name="Keele B.F."/>
        </authorList>
    </citation>
    <scope>NUCLEOTIDE SEQUENCE</scope>
    <source>
        <strain evidence="4">SNUC 2993</strain>
    </source>
</reference>
<dbReference type="EMBL" id="JAANHJ010000001">
    <property type="protein sequence ID" value="MCG6226048.1"/>
    <property type="molecule type" value="Genomic_DNA"/>
</dbReference>
<dbReference type="Pfam" id="PF23648">
    <property type="entry name" value="DUF7147"/>
    <property type="match status" value="1"/>
</dbReference>
<feature type="domain" description="DUF7147" evidence="1">
    <location>
        <begin position="1"/>
        <end position="125"/>
    </location>
</feature>
<name>A0A2T4Q0Q0_STAWA</name>
<dbReference type="InterPro" id="IPR055571">
    <property type="entry name" value="DUF7147"/>
</dbReference>
<dbReference type="Proteomes" id="UP000261016">
    <property type="component" value="Unassembled WGS sequence"/>
</dbReference>